<sequence length="405" mass="43031">MRYLPFLGAAKPISFSKENYWTLALCAGLLGIGQNGLLVALPVLVSETKLSLSVWAGLLTLGSILFLPASPWWGRRIDRHGCKPVVVASLCGYVLSFMLLTLACLGMVQEWLSATVGLCALIVARIIYGLTVSGMVPACQVWALQRAGPDHRMRALAAISSGLSVGRLFGPLCASAVLVLHPLAPLWLMALTPLLALLIIWREQGEPPQISPARLSVRLRANMLLYLCCALCLAAAVSLMQLGLSPALKMRLPAYGETLSHQVALLLSLAAIAALLAQFTVLRRQLLAPGMLLILSGGLMTLGLALMVWGGIALFYLGCGITSFGAALATPSYQILLSDRLQAGAGAGWIATSHTLGYGLSACLVPLVTMWRGEAALIAGALVMVLIFCVMSGGIWRQRRISGYE</sequence>
<keyword evidence="2 4" id="KW-1133">Transmembrane helix</keyword>
<feature type="transmembrane region" description="Helical" evidence="4">
    <location>
        <begin position="348"/>
        <end position="369"/>
    </location>
</feature>
<feature type="transmembrane region" description="Helical" evidence="4">
    <location>
        <begin position="263"/>
        <end position="282"/>
    </location>
</feature>
<protein>
    <submittedName>
        <fullName evidence="5">MFS transporter</fullName>
    </submittedName>
</protein>
<dbReference type="EMBL" id="JAMPJU010000003">
    <property type="protein sequence ID" value="MCV9881817.1"/>
    <property type="molecule type" value="Genomic_DNA"/>
</dbReference>
<feature type="transmembrane region" description="Helical" evidence="4">
    <location>
        <begin position="85"/>
        <end position="108"/>
    </location>
</feature>
<evidence type="ECO:0000256" key="1">
    <source>
        <dbReference type="ARBA" id="ARBA00022692"/>
    </source>
</evidence>
<keyword evidence="3 4" id="KW-0472">Membrane</keyword>
<dbReference type="PANTHER" id="PTHR23546">
    <property type="entry name" value="TRANSPORT PROTEIN"/>
    <property type="match status" value="1"/>
</dbReference>
<keyword evidence="1 4" id="KW-0812">Transmembrane</keyword>
<organism evidence="5 8">
    <name type="scientific">Brenneria izbisi</name>
    <dbReference type="NCBI Taxonomy" id="2939450"/>
    <lineage>
        <taxon>Bacteria</taxon>
        <taxon>Pseudomonadati</taxon>
        <taxon>Pseudomonadota</taxon>
        <taxon>Gammaproteobacteria</taxon>
        <taxon>Enterobacterales</taxon>
        <taxon>Pectobacteriaceae</taxon>
        <taxon>Brenneria</taxon>
    </lineage>
</organism>
<accession>A0AA42C4L4</accession>
<dbReference type="PANTHER" id="PTHR23546:SF1">
    <property type="entry name" value="MEMBRANE PROTEIN"/>
    <property type="match status" value="1"/>
</dbReference>
<comment type="caution">
    <text evidence="5">The sequence shown here is derived from an EMBL/GenBank/DDBJ whole genome shotgun (WGS) entry which is preliminary data.</text>
</comment>
<dbReference type="Gene3D" id="1.20.1250.20">
    <property type="entry name" value="MFS general substrate transporter like domains"/>
    <property type="match status" value="1"/>
</dbReference>
<keyword evidence="7" id="KW-1185">Reference proteome</keyword>
<name>A0AA42C4L4_9GAMM</name>
<feature type="transmembrane region" description="Helical" evidence="4">
    <location>
        <begin position="184"/>
        <end position="202"/>
    </location>
</feature>
<dbReference type="InterPro" id="IPR011701">
    <property type="entry name" value="MFS"/>
</dbReference>
<dbReference type="Pfam" id="PF07690">
    <property type="entry name" value="MFS_1"/>
    <property type="match status" value="1"/>
</dbReference>
<evidence type="ECO:0000313" key="7">
    <source>
        <dbReference type="Proteomes" id="UP001165568"/>
    </source>
</evidence>
<dbReference type="EMBL" id="JAMPJT010000003">
    <property type="protein sequence ID" value="MCV9878394.1"/>
    <property type="molecule type" value="Genomic_DNA"/>
</dbReference>
<evidence type="ECO:0000256" key="2">
    <source>
        <dbReference type="ARBA" id="ARBA00022989"/>
    </source>
</evidence>
<dbReference type="Proteomes" id="UP001165568">
    <property type="component" value="Unassembled WGS sequence"/>
</dbReference>
<feature type="transmembrane region" description="Helical" evidence="4">
    <location>
        <begin position="223"/>
        <end position="243"/>
    </location>
</feature>
<evidence type="ECO:0000256" key="4">
    <source>
        <dbReference type="SAM" id="Phobius"/>
    </source>
</evidence>
<evidence type="ECO:0000313" key="8">
    <source>
        <dbReference type="Proteomes" id="UP001165569"/>
    </source>
</evidence>
<dbReference type="AlphaFoldDB" id="A0AA42C4L4"/>
<dbReference type="Proteomes" id="UP001165569">
    <property type="component" value="Unassembled WGS sequence"/>
</dbReference>
<feature type="transmembrane region" description="Helical" evidence="4">
    <location>
        <begin position="315"/>
        <end position="336"/>
    </location>
</feature>
<proteinExistence type="predicted"/>
<reference evidence="5" key="1">
    <citation type="submission" date="2022-04" db="EMBL/GenBank/DDBJ databases">
        <title>Brenneria sp. isolated from walnut trees in Serbia.</title>
        <authorList>
            <person name="Gasic K."/>
            <person name="Zlatkovic N."/>
            <person name="Kuzmanovic N."/>
        </authorList>
    </citation>
    <scope>NUCLEOTIDE SEQUENCE</scope>
    <source>
        <strain evidence="6">KBI 423</strain>
        <strain evidence="5">KBI 447</strain>
    </source>
</reference>
<feature type="transmembrane region" description="Helical" evidence="4">
    <location>
        <begin position="20"/>
        <end position="44"/>
    </location>
</feature>
<feature type="transmembrane region" description="Helical" evidence="4">
    <location>
        <begin position="114"/>
        <end position="143"/>
    </location>
</feature>
<dbReference type="GO" id="GO:0022857">
    <property type="term" value="F:transmembrane transporter activity"/>
    <property type="evidence" value="ECO:0007669"/>
    <property type="project" value="InterPro"/>
</dbReference>
<dbReference type="RefSeq" id="WP_264089519.1">
    <property type="nucleotide sequence ID" value="NZ_JAMPJT010000003.1"/>
</dbReference>
<feature type="transmembrane region" description="Helical" evidence="4">
    <location>
        <begin position="375"/>
        <end position="396"/>
    </location>
</feature>
<gene>
    <name evidence="5" type="ORF">NC803_05980</name>
    <name evidence="6" type="ORF">NC856_05975</name>
</gene>
<evidence type="ECO:0000313" key="5">
    <source>
        <dbReference type="EMBL" id="MCV9878394.1"/>
    </source>
</evidence>
<dbReference type="InterPro" id="IPR036259">
    <property type="entry name" value="MFS_trans_sf"/>
</dbReference>
<feature type="transmembrane region" description="Helical" evidence="4">
    <location>
        <begin position="289"/>
        <end position="309"/>
    </location>
</feature>
<evidence type="ECO:0000256" key="3">
    <source>
        <dbReference type="ARBA" id="ARBA00023136"/>
    </source>
</evidence>
<feature type="transmembrane region" description="Helical" evidence="4">
    <location>
        <begin position="155"/>
        <end position="178"/>
    </location>
</feature>
<feature type="transmembrane region" description="Helical" evidence="4">
    <location>
        <begin position="50"/>
        <end position="73"/>
    </location>
</feature>
<dbReference type="SUPFAM" id="SSF103473">
    <property type="entry name" value="MFS general substrate transporter"/>
    <property type="match status" value="1"/>
</dbReference>
<evidence type="ECO:0000313" key="6">
    <source>
        <dbReference type="EMBL" id="MCV9881817.1"/>
    </source>
</evidence>